<proteinExistence type="predicted"/>
<evidence type="ECO:0000313" key="1">
    <source>
        <dbReference type="EMBL" id="GMF38137.1"/>
    </source>
</evidence>
<dbReference type="OrthoDB" id="166546at2759"/>
<dbReference type="AlphaFoldDB" id="A0A9W6XGC1"/>
<dbReference type="EMBL" id="BSXW01001635">
    <property type="protein sequence ID" value="GMF38137.1"/>
    <property type="molecule type" value="Genomic_DNA"/>
</dbReference>
<keyword evidence="2" id="KW-1185">Reference proteome</keyword>
<sequence length="300" mass="33050">MPNLDDTTRRAIVNAILLRAIDGQVDHVRFGSFAELGRLYECNERTIARIWKRFKAAVAAGDAAGDVSSRIKGNSGRRGYDRVDLAAKVKAVPIEERRTIATTARATGISTSVLQCLLQDKVVNRVTSRIKPALTSENMTTIKAAWPSGEKWKVIFIQQDNAKPHLAPTDPDVVAAGTSDGWNIRMLCQPPNSLDFNVLDLGFFTSIQSLQLRKGAHGINLLVEAVTAAYEQISVEALDNVFLSLQSVMLCALACKGGNEYKLPHSSKARLRREGKLPETLACDQDLYQWAAKEAQWPFN</sequence>
<dbReference type="InterPro" id="IPR036397">
    <property type="entry name" value="RNaseH_sf"/>
</dbReference>
<dbReference type="PANTHER" id="PTHR47169:SF2">
    <property type="entry name" value="OS01G0541250 PROTEIN"/>
    <property type="match status" value="1"/>
</dbReference>
<name>A0A9W6XGC1_9STRA</name>
<comment type="caution">
    <text evidence="1">The sequence shown here is derived from an EMBL/GenBank/DDBJ whole genome shotgun (WGS) entry which is preliminary data.</text>
</comment>
<accession>A0A9W6XGC1</accession>
<protein>
    <submittedName>
        <fullName evidence="1">Unnamed protein product</fullName>
    </submittedName>
</protein>
<reference evidence="1" key="1">
    <citation type="submission" date="2023-04" db="EMBL/GenBank/DDBJ databases">
        <title>Phytophthora lilii NBRC 32176.</title>
        <authorList>
            <person name="Ichikawa N."/>
            <person name="Sato H."/>
            <person name="Tonouchi N."/>
        </authorList>
    </citation>
    <scope>NUCLEOTIDE SEQUENCE</scope>
    <source>
        <strain evidence="1">NBRC 32176</strain>
    </source>
</reference>
<dbReference type="PANTHER" id="PTHR47169">
    <property type="entry name" value="OS01G0541250 PROTEIN"/>
    <property type="match status" value="1"/>
</dbReference>
<dbReference type="GO" id="GO:0003676">
    <property type="term" value="F:nucleic acid binding"/>
    <property type="evidence" value="ECO:0007669"/>
    <property type="project" value="InterPro"/>
</dbReference>
<evidence type="ECO:0000313" key="2">
    <source>
        <dbReference type="Proteomes" id="UP001165083"/>
    </source>
</evidence>
<dbReference type="Proteomes" id="UP001165083">
    <property type="component" value="Unassembled WGS sequence"/>
</dbReference>
<organism evidence="1 2">
    <name type="scientific">Phytophthora lilii</name>
    <dbReference type="NCBI Taxonomy" id="2077276"/>
    <lineage>
        <taxon>Eukaryota</taxon>
        <taxon>Sar</taxon>
        <taxon>Stramenopiles</taxon>
        <taxon>Oomycota</taxon>
        <taxon>Peronosporomycetes</taxon>
        <taxon>Peronosporales</taxon>
        <taxon>Peronosporaceae</taxon>
        <taxon>Phytophthora</taxon>
    </lineage>
</organism>
<gene>
    <name evidence="1" type="ORF">Plil01_001598400</name>
</gene>
<dbReference type="Gene3D" id="3.30.420.10">
    <property type="entry name" value="Ribonuclease H-like superfamily/Ribonuclease H"/>
    <property type="match status" value="1"/>
</dbReference>